<dbReference type="EMBL" id="JAMXQS010000001">
    <property type="protein sequence ID" value="MCO6048479.1"/>
    <property type="molecule type" value="Genomic_DNA"/>
</dbReference>
<evidence type="ECO:0000256" key="2">
    <source>
        <dbReference type="ARBA" id="ARBA00022842"/>
    </source>
</evidence>
<comment type="caution">
    <text evidence="3">The sequence shown here is derived from an EMBL/GenBank/DDBJ whole genome shotgun (WGS) entry which is preliminary data.</text>
</comment>
<dbReference type="InterPro" id="IPR006439">
    <property type="entry name" value="HAD-SF_hydro_IA"/>
</dbReference>
<dbReference type="GO" id="GO:0016787">
    <property type="term" value="F:hydrolase activity"/>
    <property type="evidence" value="ECO:0007669"/>
    <property type="project" value="UniProtKB-KW"/>
</dbReference>
<evidence type="ECO:0000313" key="3">
    <source>
        <dbReference type="EMBL" id="MCO6048479.1"/>
    </source>
</evidence>
<accession>A0ABT1C0W5</accession>
<keyword evidence="1 3" id="KW-0378">Hydrolase</keyword>
<dbReference type="PRINTS" id="PR00413">
    <property type="entry name" value="HADHALOGNASE"/>
</dbReference>
<protein>
    <submittedName>
        <fullName evidence="3">HAD-IA family hydrolase</fullName>
    </submittedName>
</protein>
<keyword evidence="4" id="KW-1185">Reference proteome</keyword>
<gene>
    <name evidence="3" type="ORF">NGM99_01580</name>
</gene>
<dbReference type="Proteomes" id="UP001205906">
    <property type="component" value="Unassembled WGS sequence"/>
</dbReference>
<dbReference type="SFLD" id="SFLDG01129">
    <property type="entry name" value="C1.5:_HAD__Beta-PGM__Phosphata"/>
    <property type="match status" value="1"/>
</dbReference>
<dbReference type="PANTHER" id="PTHR43434:SF23">
    <property type="entry name" value="PHOSPHOGLYCOLATE PHOSPHATASE"/>
    <property type="match status" value="1"/>
</dbReference>
<sequence length="229" mass="23966">MPEIAFDDVEAVLFDLDGTLVDSAPDLRAALNELLAHDNLGPVPLDAVKTFIGHGVRKLVERAYAFCGHPLDGPQLDAAHERMLPIYGQHLTNLTVAMPGALDAMEALHKVGKKLAVVTNKPATHTGAVLDAYGFTPLLDFWIGGDGEVAKKPAPDMLLFALEKLGIAPAHAVMIGDSGADVISAHAGNIRAIIVEGGYTPDPHKLDADAVIPTMDALPALLGLAPVSA</sequence>
<dbReference type="Gene3D" id="3.40.50.1000">
    <property type="entry name" value="HAD superfamily/HAD-like"/>
    <property type="match status" value="1"/>
</dbReference>
<dbReference type="SFLD" id="SFLDS00003">
    <property type="entry name" value="Haloacid_Dehalogenase"/>
    <property type="match status" value="1"/>
</dbReference>
<dbReference type="NCBIfam" id="TIGR01509">
    <property type="entry name" value="HAD-SF-IA-v3"/>
    <property type="match status" value="1"/>
</dbReference>
<keyword evidence="2" id="KW-0460">Magnesium</keyword>
<reference evidence="3 4" key="1">
    <citation type="submission" date="2022-06" db="EMBL/GenBank/DDBJ databases">
        <title>Mesorhizobium sp. strain RP14 Genome sequencing and assembly.</title>
        <authorList>
            <person name="Kim I."/>
        </authorList>
    </citation>
    <scope>NUCLEOTIDE SEQUENCE [LARGE SCALE GENOMIC DNA]</scope>
    <source>
        <strain evidence="4">RP14(2022)</strain>
    </source>
</reference>
<evidence type="ECO:0000313" key="4">
    <source>
        <dbReference type="Proteomes" id="UP001205906"/>
    </source>
</evidence>
<dbReference type="InterPro" id="IPR036412">
    <property type="entry name" value="HAD-like_sf"/>
</dbReference>
<dbReference type="InterPro" id="IPR023214">
    <property type="entry name" value="HAD_sf"/>
</dbReference>
<dbReference type="Pfam" id="PF00702">
    <property type="entry name" value="Hydrolase"/>
    <property type="match status" value="1"/>
</dbReference>
<dbReference type="PANTHER" id="PTHR43434">
    <property type="entry name" value="PHOSPHOGLYCOLATE PHOSPHATASE"/>
    <property type="match status" value="1"/>
</dbReference>
<dbReference type="InterPro" id="IPR050155">
    <property type="entry name" value="HAD-like_hydrolase_sf"/>
</dbReference>
<name>A0ABT1C0W5_9HYPH</name>
<evidence type="ECO:0000256" key="1">
    <source>
        <dbReference type="ARBA" id="ARBA00022801"/>
    </source>
</evidence>
<proteinExistence type="predicted"/>
<dbReference type="SFLD" id="SFLDG01135">
    <property type="entry name" value="C1.5.6:_HAD__Beta-PGM__Phospha"/>
    <property type="match status" value="1"/>
</dbReference>
<organism evidence="3 4">
    <name type="scientific">Mesorhizobium liriopis</name>
    <dbReference type="NCBI Taxonomy" id="2953882"/>
    <lineage>
        <taxon>Bacteria</taxon>
        <taxon>Pseudomonadati</taxon>
        <taxon>Pseudomonadota</taxon>
        <taxon>Alphaproteobacteria</taxon>
        <taxon>Hyphomicrobiales</taxon>
        <taxon>Phyllobacteriaceae</taxon>
        <taxon>Mesorhizobium</taxon>
    </lineage>
</organism>
<dbReference type="RefSeq" id="WP_252815289.1">
    <property type="nucleotide sequence ID" value="NZ_JAMXQS010000001.1"/>
</dbReference>
<dbReference type="SUPFAM" id="SSF56784">
    <property type="entry name" value="HAD-like"/>
    <property type="match status" value="1"/>
</dbReference>
<dbReference type="NCBIfam" id="TIGR01549">
    <property type="entry name" value="HAD-SF-IA-v1"/>
    <property type="match status" value="1"/>
</dbReference>
<dbReference type="Gene3D" id="1.10.150.240">
    <property type="entry name" value="Putative phosphatase, domain 2"/>
    <property type="match status" value="1"/>
</dbReference>
<dbReference type="InterPro" id="IPR023198">
    <property type="entry name" value="PGP-like_dom2"/>
</dbReference>